<accession>A0A1V8RQ61</accession>
<organism evidence="2 3">
    <name type="scientific">Manganibacter manganicus</name>
    <dbReference type="NCBI Taxonomy" id="1873176"/>
    <lineage>
        <taxon>Bacteria</taxon>
        <taxon>Pseudomonadati</taxon>
        <taxon>Pseudomonadota</taxon>
        <taxon>Alphaproteobacteria</taxon>
        <taxon>Hyphomicrobiales</taxon>
        <taxon>Phyllobacteriaceae</taxon>
        <taxon>Manganibacter</taxon>
    </lineage>
</organism>
<dbReference type="Proteomes" id="UP000191905">
    <property type="component" value="Unassembled WGS sequence"/>
</dbReference>
<dbReference type="OrthoDB" id="8283038at2"/>
<evidence type="ECO:0000313" key="2">
    <source>
        <dbReference type="EMBL" id="OQM75326.1"/>
    </source>
</evidence>
<feature type="region of interest" description="Disordered" evidence="1">
    <location>
        <begin position="256"/>
        <end position="289"/>
    </location>
</feature>
<evidence type="ECO:0000256" key="1">
    <source>
        <dbReference type="SAM" id="MobiDB-lite"/>
    </source>
</evidence>
<comment type="caution">
    <text evidence="2">The sequence shown here is derived from an EMBL/GenBank/DDBJ whole genome shotgun (WGS) entry which is preliminary data.</text>
</comment>
<sequence length="705" mass="73217">MVLDKVSEAIAHFIGLFQIETEQARMRDDYLQFKALQAAQQPHHPDDPSQISFHSPYDFDDPDPGIHYVPNGPDYVSPAPVDIANYPQLEVPVPTDVQALAYPGYVYPIIHAGSHSLARMFELQPPGAVAAHISQVNALSDNDFVHVGPGNVEFHQIGTPNLALAGLLDQADQALPIGPVAFGAAQDIGDFVSGSAAALNALVAGNEGATSDSIGAGDGDGVTIETIVSAFNEPAADAIYVNGHIVTTAPRLDDMLPSASPLAKDAPDPAPDPTPAGGNHAINGGGDSAAGSSAYGQGALSSDMSVTLGTGANALSNAASLVNDALAGGVFAVAGNHISLDAIVQINAWSDSDSIGASLAGWNGMSHQAATAAFNIAEMQRIDTSTSDGAGAAHPGFPKAWVVTEISGDYVSLNWVQQLNFVTDNDTAFVTSSHGVTTMVGTGENQTFNNVSVADLGHYYDLVLIGGNYYDANIIAQTNVLLDDDVAGSIGGFQTSGTGTVSTSDNLLWNDARIVTVGSNTVDALPSGFAKALQDFEGGDHTLGAAVLNDDAFQGMAGLRVLYISGSIYDLQYIHQTNVLGDSDQIALAMNTTQAGDGGDWSVTTGSDALINTARIVDADPAAKTYVGGDHYSDELLVQTDIIRTDHLLETRDGDHLVNEAVAFLSDDMTHHDAAYANPDDPISALQAPVDIHPAHADIMQSVIS</sequence>
<reference evidence="2 3" key="1">
    <citation type="journal article" date="2016" name="Int. J. Syst. Evol. Microbiol.">
        <title>Pseudaminobacter manganicus sp. nov., isolated from sludge of a manganese mine.</title>
        <authorList>
            <person name="Li J."/>
            <person name="Huang J."/>
            <person name="Liao S."/>
            <person name="Wang G."/>
        </authorList>
    </citation>
    <scope>NUCLEOTIDE SEQUENCE [LARGE SCALE GENOMIC DNA]</scope>
    <source>
        <strain evidence="2 3">JH-7</strain>
    </source>
</reference>
<evidence type="ECO:0008006" key="4">
    <source>
        <dbReference type="Google" id="ProtNLM"/>
    </source>
</evidence>
<evidence type="ECO:0000313" key="3">
    <source>
        <dbReference type="Proteomes" id="UP000191905"/>
    </source>
</evidence>
<proteinExistence type="predicted"/>
<protein>
    <recommendedName>
        <fullName evidence="4">Type I secretion protein</fullName>
    </recommendedName>
</protein>
<dbReference type="RefSeq" id="WP_080919873.1">
    <property type="nucleotide sequence ID" value="NZ_MDET01000017.1"/>
</dbReference>
<dbReference type="AlphaFoldDB" id="A0A1V8RQ61"/>
<dbReference type="EMBL" id="MDET01000017">
    <property type="protein sequence ID" value="OQM75326.1"/>
    <property type="molecule type" value="Genomic_DNA"/>
</dbReference>
<gene>
    <name evidence="2" type="ORF">BFN67_18735</name>
</gene>
<dbReference type="STRING" id="1873176.BFN67_18735"/>
<keyword evidence="3" id="KW-1185">Reference proteome</keyword>
<name>A0A1V8RQ61_9HYPH</name>